<dbReference type="Gene3D" id="1.20.120.450">
    <property type="entry name" value="dinb family like domain"/>
    <property type="match status" value="1"/>
</dbReference>
<dbReference type="Proteomes" id="UP001499979">
    <property type="component" value="Unassembled WGS sequence"/>
</dbReference>
<proteinExistence type="predicted"/>
<accession>A0ABN1UD20</accession>
<dbReference type="NCBIfam" id="TIGR03083">
    <property type="entry name" value="maleylpyruvate isomerase family mycothiol-dependent enzyme"/>
    <property type="match status" value="1"/>
</dbReference>
<organism evidence="2 3">
    <name type="scientific">Nocardioides aquiterrae</name>
    <dbReference type="NCBI Taxonomy" id="203799"/>
    <lineage>
        <taxon>Bacteria</taxon>
        <taxon>Bacillati</taxon>
        <taxon>Actinomycetota</taxon>
        <taxon>Actinomycetes</taxon>
        <taxon>Propionibacteriales</taxon>
        <taxon>Nocardioidaceae</taxon>
        <taxon>Nocardioides</taxon>
    </lineage>
</organism>
<keyword evidence="2" id="KW-0413">Isomerase</keyword>
<protein>
    <submittedName>
        <fullName evidence="2">Maleylpyruvate isomerase family mycothiol-dependent enzyme</fullName>
    </submittedName>
</protein>
<dbReference type="RefSeq" id="WP_343907580.1">
    <property type="nucleotide sequence ID" value="NZ_BAAAJE010000008.1"/>
</dbReference>
<reference evidence="2 3" key="1">
    <citation type="journal article" date="2019" name="Int. J. Syst. Evol. Microbiol.">
        <title>The Global Catalogue of Microorganisms (GCM) 10K type strain sequencing project: providing services to taxonomists for standard genome sequencing and annotation.</title>
        <authorList>
            <consortium name="The Broad Institute Genomics Platform"/>
            <consortium name="The Broad Institute Genome Sequencing Center for Infectious Disease"/>
            <person name="Wu L."/>
            <person name="Ma J."/>
        </authorList>
    </citation>
    <scope>NUCLEOTIDE SEQUENCE [LARGE SCALE GENOMIC DNA]</scope>
    <source>
        <strain evidence="2 3">JCM 11813</strain>
    </source>
</reference>
<dbReference type="EMBL" id="BAAAJE010000008">
    <property type="protein sequence ID" value="GAA1142074.1"/>
    <property type="molecule type" value="Genomic_DNA"/>
</dbReference>
<comment type="caution">
    <text evidence="2">The sequence shown here is derived from an EMBL/GenBank/DDBJ whole genome shotgun (WGS) entry which is preliminary data.</text>
</comment>
<evidence type="ECO:0000313" key="2">
    <source>
        <dbReference type="EMBL" id="GAA1142074.1"/>
    </source>
</evidence>
<dbReference type="InterPro" id="IPR017517">
    <property type="entry name" value="Maleyloyr_isom"/>
</dbReference>
<gene>
    <name evidence="2" type="ORF">GCM10009606_22000</name>
</gene>
<name>A0ABN1UD20_9ACTN</name>
<dbReference type="GO" id="GO:0016853">
    <property type="term" value="F:isomerase activity"/>
    <property type="evidence" value="ECO:0007669"/>
    <property type="project" value="UniProtKB-KW"/>
</dbReference>
<evidence type="ECO:0000259" key="1">
    <source>
        <dbReference type="Pfam" id="PF11716"/>
    </source>
</evidence>
<feature type="domain" description="Mycothiol-dependent maleylpyruvate isomerase metal-binding" evidence="1">
    <location>
        <begin position="8"/>
        <end position="95"/>
    </location>
</feature>
<dbReference type="InterPro" id="IPR034660">
    <property type="entry name" value="DinB/YfiT-like"/>
</dbReference>
<sequence length="210" mass="22721">MDPWSQIAAERRSLADLLDTLRPEQWATPSLCGAWSVKEVAVHLSAGPAVPGRTFLKAIVAARGRFDRANELVVRWRSDVGPEQVTGWLRQYAEDRFTPPTMDWHAPFSELRIHTQDMVVPLGLDAGVPLEPWRDVLEFLVSRAARRGFVPRGRPDLAVTATDLGWSHGSGPAVAGPAAALALALAGRGALADRLEGPGVPALRAWCGNP</sequence>
<evidence type="ECO:0000313" key="3">
    <source>
        <dbReference type="Proteomes" id="UP001499979"/>
    </source>
</evidence>
<dbReference type="SUPFAM" id="SSF109854">
    <property type="entry name" value="DinB/YfiT-like putative metalloenzymes"/>
    <property type="match status" value="1"/>
</dbReference>
<dbReference type="Pfam" id="PF11716">
    <property type="entry name" value="MDMPI_N"/>
    <property type="match status" value="1"/>
</dbReference>
<dbReference type="InterPro" id="IPR024344">
    <property type="entry name" value="MDMPI_metal-binding"/>
</dbReference>
<keyword evidence="3" id="KW-1185">Reference proteome</keyword>